<feature type="compositionally biased region" description="Polar residues" evidence="1">
    <location>
        <begin position="195"/>
        <end position="206"/>
    </location>
</feature>
<feature type="compositionally biased region" description="Low complexity" evidence="1">
    <location>
        <begin position="49"/>
        <end position="59"/>
    </location>
</feature>
<keyword evidence="3" id="KW-1185">Reference proteome</keyword>
<comment type="caution">
    <text evidence="2">The sequence shown here is derived from an EMBL/GenBank/DDBJ whole genome shotgun (WGS) entry which is preliminary data.</text>
</comment>
<organism evidence="2 3">
    <name type="scientific">Rhipicephalus microplus</name>
    <name type="common">Cattle tick</name>
    <name type="synonym">Boophilus microplus</name>
    <dbReference type="NCBI Taxonomy" id="6941"/>
    <lineage>
        <taxon>Eukaryota</taxon>
        <taxon>Metazoa</taxon>
        <taxon>Ecdysozoa</taxon>
        <taxon>Arthropoda</taxon>
        <taxon>Chelicerata</taxon>
        <taxon>Arachnida</taxon>
        <taxon>Acari</taxon>
        <taxon>Parasitiformes</taxon>
        <taxon>Ixodida</taxon>
        <taxon>Ixodoidea</taxon>
        <taxon>Ixodidae</taxon>
        <taxon>Rhipicephalinae</taxon>
        <taxon>Rhipicephalus</taxon>
        <taxon>Boophilus</taxon>
    </lineage>
</organism>
<proteinExistence type="predicted"/>
<sequence>MRKRVLVATTVKLGDKPPSLAVPTPEDHRSPAATPDFPLPPKKFPKSHAGSAGTTTATADEGAHPWRRSGAELTEDASATSSEQRPRRPGVVHFAPVAPTVVLLPLSPEGASSPRKKSATLGNFLDTHETSWKFTPGHRGVTSTGATAGDQAMAPGMPRKDSKEELMTSSSDTDDFEELPPPPQTECGTEDSTDSNENIYESSRTVAHTDRGSTVADRWPAVPANKRGDPVTCATTQDQEVCPFSTGGTNCPFGCVQSKK</sequence>
<evidence type="ECO:0000256" key="1">
    <source>
        <dbReference type="SAM" id="MobiDB-lite"/>
    </source>
</evidence>
<accession>A0A9J6E875</accession>
<feature type="region of interest" description="Disordered" evidence="1">
    <location>
        <begin position="130"/>
        <end position="228"/>
    </location>
</feature>
<feature type="region of interest" description="Disordered" evidence="1">
    <location>
        <begin position="1"/>
        <end position="92"/>
    </location>
</feature>
<dbReference type="Proteomes" id="UP000821866">
    <property type="component" value="Chromosome 3"/>
</dbReference>
<reference evidence="2" key="2">
    <citation type="submission" date="2021-09" db="EMBL/GenBank/DDBJ databases">
        <authorList>
            <person name="Jia N."/>
            <person name="Wang J."/>
            <person name="Shi W."/>
            <person name="Du L."/>
            <person name="Sun Y."/>
            <person name="Zhan W."/>
            <person name="Jiang J."/>
            <person name="Wang Q."/>
            <person name="Zhang B."/>
            <person name="Ji P."/>
            <person name="Sakyi L.B."/>
            <person name="Cui X."/>
            <person name="Yuan T."/>
            <person name="Jiang B."/>
            <person name="Yang W."/>
            <person name="Lam T.T.-Y."/>
            <person name="Chang Q."/>
            <person name="Ding S."/>
            <person name="Wang X."/>
            <person name="Zhu J."/>
            <person name="Ruan X."/>
            <person name="Zhao L."/>
            <person name="Wei J."/>
            <person name="Que T."/>
            <person name="Du C."/>
            <person name="Cheng J."/>
            <person name="Dai P."/>
            <person name="Han X."/>
            <person name="Huang E."/>
            <person name="Gao Y."/>
            <person name="Liu J."/>
            <person name="Shao H."/>
            <person name="Ye R."/>
            <person name="Li L."/>
            <person name="Wei W."/>
            <person name="Wang X."/>
            <person name="Wang C."/>
            <person name="Huo Q."/>
            <person name="Li W."/>
            <person name="Guo W."/>
            <person name="Chen H."/>
            <person name="Chen S."/>
            <person name="Zhou L."/>
            <person name="Zhou L."/>
            <person name="Ni X."/>
            <person name="Tian J."/>
            <person name="Zhou Y."/>
            <person name="Sheng Y."/>
            <person name="Liu T."/>
            <person name="Pan Y."/>
            <person name="Xia L."/>
            <person name="Li J."/>
            <person name="Zhao F."/>
            <person name="Cao W."/>
        </authorList>
    </citation>
    <scope>NUCLEOTIDE SEQUENCE</scope>
    <source>
        <strain evidence="2">Rmic-2018</strain>
        <tissue evidence="2">Larvae</tissue>
    </source>
</reference>
<name>A0A9J6E875_RHIMP</name>
<dbReference type="EMBL" id="JABSTU010000005">
    <property type="protein sequence ID" value="KAH8030436.1"/>
    <property type="molecule type" value="Genomic_DNA"/>
</dbReference>
<evidence type="ECO:0000313" key="3">
    <source>
        <dbReference type="Proteomes" id="UP000821866"/>
    </source>
</evidence>
<dbReference type="AlphaFoldDB" id="A0A9J6E875"/>
<evidence type="ECO:0000313" key="2">
    <source>
        <dbReference type="EMBL" id="KAH8030436.1"/>
    </source>
</evidence>
<reference evidence="2" key="1">
    <citation type="journal article" date="2020" name="Cell">
        <title>Large-Scale Comparative Analyses of Tick Genomes Elucidate Their Genetic Diversity and Vector Capacities.</title>
        <authorList>
            <consortium name="Tick Genome and Microbiome Consortium (TIGMIC)"/>
            <person name="Jia N."/>
            <person name="Wang J."/>
            <person name="Shi W."/>
            <person name="Du L."/>
            <person name="Sun Y."/>
            <person name="Zhan W."/>
            <person name="Jiang J.F."/>
            <person name="Wang Q."/>
            <person name="Zhang B."/>
            <person name="Ji P."/>
            <person name="Bell-Sakyi L."/>
            <person name="Cui X.M."/>
            <person name="Yuan T.T."/>
            <person name="Jiang B.G."/>
            <person name="Yang W.F."/>
            <person name="Lam T.T."/>
            <person name="Chang Q.C."/>
            <person name="Ding S.J."/>
            <person name="Wang X.J."/>
            <person name="Zhu J.G."/>
            <person name="Ruan X.D."/>
            <person name="Zhao L."/>
            <person name="Wei J.T."/>
            <person name="Ye R.Z."/>
            <person name="Que T.C."/>
            <person name="Du C.H."/>
            <person name="Zhou Y.H."/>
            <person name="Cheng J.X."/>
            <person name="Dai P.F."/>
            <person name="Guo W.B."/>
            <person name="Han X.H."/>
            <person name="Huang E.J."/>
            <person name="Li L.F."/>
            <person name="Wei W."/>
            <person name="Gao Y.C."/>
            <person name="Liu J.Z."/>
            <person name="Shao H.Z."/>
            <person name="Wang X."/>
            <person name="Wang C.C."/>
            <person name="Yang T.C."/>
            <person name="Huo Q.B."/>
            <person name="Li W."/>
            <person name="Chen H.Y."/>
            <person name="Chen S.E."/>
            <person name="Zhou L.G."/>
            <person name="Ni X.B."/>
            <person name="Tian J.H."/>
            <person name="Sheng Y."/>
            <person name="Liu T."/>
            <person name="Pan Y.S."/>
            <person name="Xia L.Y."/>
            <person name="Li J."/>
            <person name="Zhao F."/>
            <person name="Cao W.C."/>
        </authorList>
    </citation>
    <scope>NUCLEOTIDE SEQUENCE</scope>
    <source>
        <strain evidence="2">Rmic-2018</strain>
    </source>
</reference>
<gene>
    <name evidence="2" type="ORF">HPB51_006868</name>
</gene>
<protein>
    <submittedName>
        <fullName evidence="2">Uncharacterized protein</fullName>
    </submittedName>
</protein>